<feature type="region of interest" description="Disordered" evidence="1">
    <location>
        <begin position="130"/>
        <end position="206"/>
    </location>
</feature>
<sequence>MKFSGEYVTCSRCLRAFVVTGVYAEIVRTHHACLHGRTCEPGRGATRHGEMRAACRLCDDRHRHRREPGGYVPVTGKEVLEWCREDGVETARLVEARYPETYADRVLVLDFTGEERETGGGIVVTMPVASGVTERRAKPRGRAPEEPRWPTKPAKATRGQSDAGPASTGDHTRSRAAQREGQAEAARAALAELNAAQSARASGGRR</sequence>
<evidence type="ECO:0000313" key="3">
    <source>
        <dbReference type="Proteomes" id="UP000309215"/>
    </source>
</evidence>
<protein>
    <submittedName>
        <fullName evidence="2">Uncharacterized protein</fullName>
    </submittedName>
</protein>
<keyword evidence="3" id="KW-1185">Reference proteome</keyword>
<evidence type="ECO:0000256" key="1">
    <source>
        <dbReference type="SAM" id="MobiDB-lite"/>
    </source>
</evidence>
<organism evidence="2 3">
    <name type="scientific">Polyangium fumosum</name>
    <dbReference type="NCBI Taxonomy" id="889272"/>
    <lineage>
        <taxon>Bacteria</taxon>
        <taxon>Pseudomonadati</taxon>
        <taxon>Myxococcota</taxon>
        <taxon>Polyangia</taxon>
        <taxon>Polyangiales</taxon>
        <taxon>Polyangiaceae</taxon>
        <taxon>Polyangium</taxon>
    </lineage>
</organism>
<dbReference type="EMBL" id="SSMQ01000047">
    <property type="protein sequence ID" value="TKD00421.1"/>
    <property type="molecule type" value="Genomic_DNA"/>
</dbReference>
<dbReference type="RefSeq" id="WP_136933348.1">
    <property type="nucleotide sequence ID" value="NZ_SSMQ01000047.1"/>
</dbReference>
<name>A0A4U1J212_9BACT</name>
<gene>
    <name evidence="2" type="ORF">E8A74_34575</name>
</gene>
<dbReference type="Proteomes" id="UP000309215">
    <property type="component" value="Unassembled WGS sequence"/>
</dbReference>
<reference evidence="2 3" key="1">
    <citation type="submission" date="2019-04" db="EMBL/GenBank/DDBJ databases">
        <authorList>
            <person name="Li Y."/>
            <person name="Wang J."/>
        </authorList>
    </citation>
    <scope>NUCLEOTIDE SEQUENCE [LARGE SCALE GENOMIC DNA]</scope>
    <source>
        <strain evidence="2 3">DSM 14668</strain>
    </source>
</reference>
<proteinExistence type="predicted"/>
<accession>A0A4U1J212</accession>
<feature type="compositionally biased region" description="Low complexity" evidence="1">
    <location>
        <begin position="183"/>
        <end position="206"/>
    </location>
</feature>
<dbReference type="AlphaFoldDB" id="A0A4U1J212"/>
<feature type="compositionally biased region" description="Basic and acidic residues" evidence="1">
    <location>
        <begin position="170"/>
        <end position="182"/>
    </location>
</feature>
<comment type="caution">
    <text evidence="2">The sequence shown here is derived from an EMBL/GenBank/DDBJ whole genome shotgun (WGS) entry which is preliminary data.</text>
</comment>
<evidence type="ECO:0000313" key="2">
    <source>
        <dbReference type="EMBL" id="TKD00421.1"/>
    </source>
</evidence>